<dbReference type="GO" id="GO:0016740">
    <property type="term" value="F:transferase activity"/>
    <property type="evidence" value="ECO:0007669"/>
    <property type="project" value="UniProtKB-KW"/>
</dbReference>
<dbReference type="KEGG" id="spap:H3Z74_02710"/>
<protein>
    <submittedName>
        <fullName evidence="1">Nucleotidyltransferase family protein</fullName>
    </submittedName>
</protein>
<sequence length="410" mass="44547">MRGKPPSQHLQMLSPEMRLVTACSRWPATPERDAAVRAAAIAVDWALFDKLIARHRVLGLAYAALSSAGVALPETLARSLMTRVGQIAGQNRVLAMESARLQFMLDAAGIPSLLVKGAPLAQLVYGSQALKHAKDIDLLVRPADLAAALALVRADGYQLWLPARELSERQLGDVMRHSRDIALVDRKRRVQLELHWGLTDNPRMLPGLNATAASQTVMLGPDGPSVRTLGPDDLFAYLCVHGAAHGWIRLKWLADVAALAGQGAQGEIDRLYRAAAANGVGECAAQALLLAGMLLELPLPPALAEELRASRRVRKLVAVALDIMAGPGAEREIAHRRFGQARLIRARFLLSRDWRDLGVNIIAHMTALDDVLAIPLPSRLHLLYPVLRVPLWIGRRVGAVGRGRKEEGVQ</sequence>
<gene>
    <name evidence="1" type="ORF">H3Z74_02710</name>
</gene>
<organism evidence="1 2">
    <name type="scientific">Sphingomonas alpina</name>
    <dbReference type="NCBI Taxonomy" id="653931"/>
    <lineage>
        <taxon>Bacteria</taxon>
        <taxon>Pseudomonadati</taxon>
        <taxon>Pseudomonadota</taxon>
        <taxon>Alphaproteobacteria</taxon>
        <taxon>Sphingomonadales</taxon>
        <taxon>Sphingomonadaceae</taxon>
        <taxon>Sphingomonas</taxon>
    </lineage>
</organism>
<dbReference type="InterPro" id="IPR039498">
    <property type="entry name" value="NTP_transf_5"/>
</dbReference>
<name>A0A7H0LKH4_9SPHN</name>
<evidence type="ECO:0000313" key="2">
    <source>
        <dbReference type="Proteomes" id="UP000516148"/>
    </source>
</evidence>
<reference evidence="1 2" key="1">
    <citation type="submission" date="2020-09" db="EMBL/GenBank/DDBJ databases">
        <title>Sphingomonas sp., a new species isolated from pork steak.</title>
        <authorList>
            <person name="Heidler von Heilborn D."/>
        </authorList>
    </citation>
    <scope>NUCLEOTIDE SEQUENCE [LARGE SCALE GENOMIC DNA]</scope>
    <source>
        <strain evidence="2">S8-3T</strain>
    </source>
</reference>
<dbReference type="Proteomes" id="UP000516148">
    <property type="component" value="Chromosome"/>
</dbReference>
<dbReference type="EMBL" id="CP061038">
    <property type="protein sequence ID" value="QNQ10177.1"/>
    <property type="molecule type" value="Genomic_DNA"/>
</dbReference>
<accession>A0A7H0LKH4</accession>
<evidence type="ECO:0000313" key="1">
    <source>
        <dbReference type="EMBL" id="QNQ10177.1"/>
    </source>
</evidence>
<dbReference type="RefSeq" id="WP_187762481.1">
    <property type="nucleotide sequence ID" value="NZ_CP061038.1"/>
</dbReference>
<keyword evidence="1" id="KW-0808">Transferase</keyword>
<dbReference type="Pfam" id="PF14907">
    <property type="entry name" value="NTP_transf_5"/>
    <property type="match status" value="1"/>
</dbReference>
<keyword evidence="2" id="KW-1185">Reference proteome</keyword>
<dbReference type="AlphaFoldDB" id="A0A7H0LKH4"/>
<proteinExistence type="predicted"/>